<feature type="chain" id="PRO_5047467561" description="Metal ABC transporter permease" evidence="1">
    <location>
        <begin position="21"/>
        <end position="230"/>
    </location>
</feature>
<organism evidence="2 3">
    <name type="scientific">Paraburkholderia edwinii</name>
    <dbReference type="NCBI Taxonomy" id="2861782"/>
    <lineage>
        <taxon>Bacteria</taxon>
        <taxon>Pseudomonadati</taxon>
        <taxon>Pseudomonadota</taxon>
        <taxon>Betaproteobacteria</taxon>
        <taxon>Burkholderiales</taxon>
        <taxon>Burkholderiaceae</taxon>
        <taxon>Paraburkholderia</taxon>
    </lineage>
</organism>
<reference evidence="2 3" key="1">
    <citation type="submission" date="2021-07" db="EMBL/GenBank/DDBJ databases">
        <title>Paraburkholderia edwinii protects Aspergillus sp. from phenazines by acting as a toxin sponge.</title>
        <authorList>
            <person name="Dahlstrom K.M."/>
            <person name="Newman D.K."/>
        </authorList>
    </citation>
    <scope>NUCLEOTIDE SEQUENCE [LARGE SCALE GENOMIC DNA]</scope>
    <source>
        <strain evidence="2 3">Pe01</strain>
    </source>
</reference>
<sequence>MKRISIALAALLFSSVTAIAAPPTAPARIRGTIASVDASKIVVHTTAGEDLPIALTGDTKYLGVINSSLDKIEQGSYIGTATKSVGPTQVALEVVVFPAAMKGVGEGHYAWDKLPDTTLAGGHSTTASAMTNGNVAAVSAPSGASVNSAMTNGSVSASSAQNGVKKLTVSYKGGEQSILVPPTAPIVTFRPGSTADLMKGASVFVQAVTDNGQAKAGLVAVGIDGVKPPM</sequence>
<accession>A0ABX8UWD5</accession>
<dbReference type="RefSeq" id="WP_219803040.1">
    <property type="nucleotide sequence ID" value="NZ_CP080096.1"/>
</dbReference>
<proteinExistence type="predicted"/>
<evidence type="ECO:0008006" key="4">
    <source>
        <dbReference type="Google" id="ProtNLM"/>
    </source>
</evidence>
<keyword evidence="3" id="KW-1185">Reference proteome</keyword>
<name>A0ABX8UWD5_9BURK</name>
<evidence type="ECO:0000313" key="3">
    <source>
        <dbReference type="Proteomes" id="UP000826462"/>
    </source>
</evidence>
<keyword evidence="1" id="KW-0732">Signal</keyword>
<dbReference type="Proteomes" id="UP000826462">
    <property type="component" value="Chromosome 2"/>
</dbReference>
<feature type="signal peptide" evidence="1">
    <location>
        <begin position="1"/>
        <end position="20"/>
    </location>
</feature>
<evidence type="ECO:0000256" key="1">
    <source>
        <dbReference type="SAM" id="SignalP"/>
    </source>
</evidence>
<gene>
    <name evidence="2" type="ORF">KZJ38_27080</name>
</gene>
<evidence type="ECO:0000313" key="2">
    <source>
        <dbReference type="EMBL" id="QYD73305.1"/>
    </source>
</evidence>
<dbReference type="EMBL" id="CP080096">
    <property type="protein sequence ID" value="QYD73305.1"/>
    <property type="molecule type" value="Genomic_DNA"/>
</dbReference>
<protein>
    <recommendedName>
        <fullName evidence="4">Metal ABC transporter permease</fullName>
    </recommendedName>
</protein>